<sequence>MAGNFREMCARFTEEEDAIRFFQAKGLLHEQRRCICGHPMKLTETNANRQGRWRCYRGQCMKELSLRTGTWFQGHRLDFRTAAMFIYCWSHGYTTTEFCSKELGMSAKCAVEWKRWMREVAAESLLRNPLVIGGPGLTVEVDETVYSRRKYQRGRTYPQQWVFGGGVPEDRPNLNRARKVLLRKIILKNRPLRCQRLRRKAWYFAGNQFLS</sequence>
<dbReference type="Proteomes" id="UP000046395">
    <property type="component" value="Unassembled WGS sequence"/>
</dbReference>
<dbReference type="PANTHER" id="PTHR47163:SF2">
    <property type="entry name" value="SI:DKEY-17M8.2"/>
    <property type="match status" value="1"/>
</dbReference>
<evidence type="ECO:0000313" key="1">
    <source>
        <dbReference type="Proteomes" id="UP000046395"/>
    </source>
</evidence>
<dbReference type="STRING" id="70415.A0A5S6QZQ2"/>
<keyword evidence="1" id="KW-1185">Reference proteome</keyword>
<proteinExistence type="predicted"/>
<dbReference type="PANTHER" id="PTHR47163">
    <property type="entry name" value="DDE_TNP_IS1595 DOMAIN-CONTAINING PROTEIN"/>
    <property type="match status" value="1"/>
</dbReference>
<evidence type="ECO:0000313" key="2">
    <source>
        <dbReference type="WBParaSite" id="TMUE_3000012628.1"/>
    </source>
</evidence>
<protein>
    <submittedName>
        <fullName evidence="2">ISXO2-like transposase domain-containing protein</fullName>
    </submittedName>
</protein>
<organism evidence="1 2">
    <name type="scientific">Trichuris muris</name>
    <name type="common">Mouse whipworm</name>
    <dbReference type="NCBI Taxonomy" id="70415"/>
    <lineage>
        <taxon>Eukaryota</taxon>
        <taxon>Metazoa</taxon>
        <taxon>Ecdysozoa</taxon>
        <taxon>Nematoda</taxon>
        <taxon>Enoplea</taxon>
        <taxon>Dorylaimia</taxon>
        <taxon>Trichinellida</taxon>
        <taxon>Trichuridae</taxon>
        <taxon>Trichuris</taxon>
    </lineage>
</organism>
<name>A0A5S6QZQ2_TRIMR</name>
<dbReference type="InterPro" id="IPR053164">
    <property type="entry name" value="IS1016-like_transposase"/>
</dbReference>
<dbReference type="AlphaFoldDB" id="A0A5S6QZQ2"/>
<accession>A0A5S6QZQ2</accession>
<reference evidence="2" key="1">
    <citation type="submission" date="2019-12" db="UniProtKB">
        <authorList>
            <consortium name="WormBaseParasite"/>
        </authorList>
    </citation>
    <scope>IDENTIFICATION</scope>
</reference>
<dbReference type="WBParaSite" id="TMUE_3000012628.1">
    <property type="protein sequence ID" value="TMUE_3000012628.1"/>
    <property type="gene ID" value="WBGene00301629"/>
</dbReference>